<organism evidence="1 2">
    <name type="scientific">Cyprinus carpio</name>
    <name type="common">Common carp</name>
    <dbReference type="NCBI Taxonomy" id="7962"/>
    <lineage>
        <taxon>Eukaryota</taxon>
        <taxon>Metazoa</taxon>
        <taxon>Chordata</taxon>
        <taxon>Craniata</taxon>
        <taxon>Vertebrata</taxon>
        <taxon>Euteleostomi</taxon>
        <taxon>Actinopterygii</taxon>
        <taxon>Neopterygii</taxon>
        <taxon>Teleostei</taxon>
        <taxon>Ostariophysi</taxon>
        <taxon>Cypriniformes</taxon>
        <taxon>Cyprinidae</taxon>
        <taxon>Cyprininae</taxon>
        <taxon>Cyprinus</taxon>
    </lineage>
</organism>
<evidence type="ECO:0000313" key="1">
    <source>
        <dbReference type="Ensembl" id="ENSCCRP00015116225.1"/>
    </source>
</evidence>
<dbReference type="Gene3D" id="3.60.10.10">
    <property type="entry name" value="Endonuclease/exonuclease/phosphatase"/>
    <property type="match status" value="1"/>
</dbReference>
<protein>
    <submittedName>
        <fullName evidence="1">Uncharacterized protein</fullName>
    </submittedName>
</protein>
<dbReference type="InterPro" id="IPR036691">
    <property type="entry name" value="Endo/exonu/phosph_ase_sf"/>
</dbReference>
<reference evidence="1" key="1">
    <citation type="submission" date="2025-08" db="UniProtKB">
        <authorList>
            <consortium name="Ensembl"/>
        </authorList>
    </citation>
    <scope>IDENTIFICATION</scope>
</reference>
<dbReference type="AlphaFoldDB" id="A0A8C2B754"/>
<accession>A0A8C2B754</accession>
<name>A0A8C2B754_CYPCA</name>
<proteinExistence type="predicted"/>
<dbReference type="Ensembl" id="ENSCCRT00015119900.1">
    <property type="protein sequence ID" value="ENSCCRP00015116225.1"/>
    <property type="gene ID" value="ENSCCRG00015045899.1"/>
</dbReference>
<sequence>MTDLKFVSLNVRGLKDAGKRGALFFSLLSMDFEVAFLQECHLKGEEDTITFTKEWTAGVSYWSIGNVHSDGLGIVFKDNGFMIENYVSLVPGRLQCLDARWGEYRFRFINVYAPCVRIKRLGFFKNLPILWDTNRCDGSISEPRSNLWG</sequence>
<evidence type="ECO:0000313" key="2">
    <source>
        <dbReference type="Proteomes" id="UP000694700"/>
    </source>
</evidence>
<dbReference type="Proteomes" id="UP000694700">
    <property type="component" value="Unplaced"/>
</dbReference>
<dbReference type="SUPFAM" id="SSF56219">
    <property type="entry name" value="DNase I-like"/>
    <property type="match status" value="1"/>
</dbReference>